<proteinExistence type="predicted"/>
<reference evidence="3" key="1">
    <citation type="submission" date="2013-07" db="EMBL/GenBank/DDBJ databases">
        <title>The Genome Sequence of Cryptococcus dejecticola CBS10117.</title>
        <authorList>
            <consortium name="The Broad Institute Genome Sequencing Platform"/>
            <person name="Cuomo C."/>
            <person name="Litvintseva A."/>
            <person name="Chen Y."/>
            <person name="Heitman J."/>
            <person name="Sun S."/>
            <person name="Springer D."/>
            <person name="Dromer F."/>
            <person name="Young S.K."/>
            <person name="Zeng Q."/>
            <person name="Gargeya S."/>
            <person name="Fitzgerald M."/>
            <person name="Abouelleil A."/>
            <person name="Alvarado L."/>
            <person name="Berlin A.M."/>
            <person name="Chapman S.B."/>
            <person name="Dewar J."/>
            <person name="Goldberg J."/>
            <person name="Griggs A."/>
            <person name="Gujja S."/>
            <person name="Hansen M."/>
            <person name="Howarth C."/>
            <person name="Imamovic A."/>
            <person name="Larimer J."/>
            <person name="McCowan C."/>
            <person name="Murphy C."/>
            <person name="Pearson M."/>
            <person name="Priest M."/>
            <person name="Roberts A."/>
            <person name="Saif S."/>
            <person name="Shea T."/>
            <person name="Sykes S."/>
            <person name="Wortman J."/>
            <person name="Nusbaum C."/>
            <person name="Birren B."/>
        </authorList>
    </citation>
    <scope>NUCLEOTIDE SEQUENCE [LARGE SCALE GENOMIC DNA]</scope>
    <source>
        <strain evidence="3">CBS 10117</strain>
    </source>
</reference>
<evidence type="ECO:0000259" key="2">
    <source>
        <dbReference type="PROSITE" id="PS50141"/>
    </source>
</evidence>
<dbReference type="GO" id="GO:0006382">
    <property type="term" value="P:adenosine to inosine editing"/>
    <property type="evidence" value="ECO:0007669"/>
    <property type="project" value="TreeGrafter"/>
</dbReference>
<dbReference type="GO" id="GO:0006396">
    <property type="term" value="P:RNA processing"/>
    <property type="evidence" value="ECO:0007669"/>
    <property type="project" value="InterPro"/>
</dbReference>
<evidence type="ECO:0000313" key="3">
    <source>
        <dbReference type="EMBL" id="OBR83253.1"/>
    </source>
</evidence>
<evidence type="ECO:0000313" key="4">
    <source>
        <dbReference type="EMBL" id="WWC64798.1"/>
    </source>
</evidence>
<evidence type="ECO:0000256" key="1">
    <source>
        <dbReference type="SAM" id="MobiDB-lite"/>
    </source>
</evidence>
<keyword evidence="5" id="KW-1185">Reference proteome</keyword>
<reference evidence="4" key="3">
    <citation type="submission" date="2024-02" db="EMBL/GenBank/DDBJ databases">
        <title>Comparative genomics of Cryptococcus and Kwoniella reveals pathogenesis evolution and contrasting modes of karyotype evolution via chromosome fusion or intercentromeric recombination.</title>
        <authorList>
            <person name="Coelho M.A."/>
            <person name="David-Palma M."/>
            <person name="Shea T."/>
            <person name="Bowers K."/>
            <person name="McGinley-Smith S."/>
            <person name="Mohammad A.W."/>
            <person name="Gnirke A."/>
            <person name="Yurkov A.M."/>
            <person name="Nowrousian M."/>
            <person name="Sun S."/>
            <person name="Cuomo C.A."/>
            <person name="Heitman J."/>
        </authorList>
    </citation>
    <scope>NUCLEOTIDE SEQUENCE</scope>
    <source>
        <strain evidence="4">CBS 10117</strain>
    </source>
</reference>
<dbReference type="GO" id="GO:0008251">
    <property type="term" value="F:tRNA-specific adenosine deaminase activity"/>
    <property type="evidence" value="ECO:0007669"/>
    <property type="project" value="TreeGrafter"/>
</dbReference>
<dbReference type="PANTHER" id="PTHR10910:SF62">
    <property type="entry name" value="AT07585P-RELATED"/>
    <property type="match status" value="1"/>
</dbReference>
<dbReference type="GO" id="GO:0003725">
    <property type="term" value="F:double-stranded RNA binding"/>
    <property type="evidence" value="ECO:0007669"/>
    <property type="project" value="TreeGrafter"/>
</dbReference>
<name>A0A1A5ZZM7_9TREE</name>
<dbReference type="Pfam" id="PF02137">
    <property type="entry name" value="A_deamin"/>
    <property type="match status" value="1"/>
</dbReference>
<dbReference type="VEuPathDB" id="FungiDB:I303_06815"/>
<dbReference type="InterPro" id="IPR002466">
    <property type="entry name" value="A_deamin"/>
</dbReference>
<dbReference type="EMBL" id="KI894034">
    <property type="protein sequence ID" value="OBR83253.1"/>
    <property type="molecule type" value="Genomic_DNA"/>
</dbReference>
<dbReference type="GO" id="GO:0005737">
    <property type="term" value="C:cytoplasm"/>
    <property type="evidence" value="ECO:0007669"/>
    <property type="project" value="TreeGrafter"/>
</dbReference>
<dbReference type="SMART" id="SM00552">
    <property type="entry name" value="ADEAMc"/>
    <property type="match status" value="1"/>
</dbReference>
<organism evidence="3">
    <name type="scientific">Kwoniella dejecticola CBS 10117</name>
    <dbReference type="NCBI Taxonomy" id="1296121"/>
    <lineage>
        <taxon>Eukaryota</taxon>
        <taxon>Fungi</taxon>
        <taxon>Dikarya</taxon>
        <taxon>Basidiomycota</taxon>
        <taxon>Agaricomycotina</taxon>
        <taxon>Tremellomycetes</taxon>
        <taxon>Tremellales</taxon>
        <taxon>Cryptococcaceae</taxon>
        <taxon>Kwoniella</taxon>
    </lineage>
</organism>
<accession>A0A1A5ZZM7</accession>
<protein>
    <recommendedName>
        <fullName evidence="2">A to I editase domain-containing protein</fullName>
    </recommendedName>
</protein>
<sequence length="483" mass="53290">MVETLHDDIVKSTHSLYASLPAHGKPVVRSNGIPEWTILASISIVDPSGRVIPMSLGTGVKCLPYTKLSEFGDTLHDCHAEILARRGFVRWLLRQSHLYTRHQVGDTAIAIAREEEEVYVELARGKFRLKEGLQIWLYISTLPCGDASTLYTSAHQKSEEASQWHEADNNPSAKPGQEGVSRGRSGYTSISTLRTKPGRPDSIPSISMSCSDKIASWSVLGVQGGLLANIFDPVYLHGIIVGGVDTPSDMDEGSWHAMIKKEMERSVWGRLGNISDLLPGPYILHRPAIHLSSIPFEHSKTVMMATLPSEIPEPSPSPLSISHLPFMPPKNPKKGPKPEIIADGGVLGHPWKQGVTIKEKGRSRICKLVLLGQYESVITEVNEITNGQFTTEEKTYFERKHPTGSDYQLAKTILRGVPGKGTSIKGLEQFDDILSTGIAKHEEFDPHEMSRDLDIPLPPFKGWLVAGRQFESFTASGSLRRNE</sequence>
<feature type="domain" description="A to I editase" evidence="2">
    <location>
        <begin position="55"/>
        <end position="415"/>
    </location>
</feature>
<dbReference type="OrthoDB" id="10268011at2759"/>
<evidence type="ECO:0000313" key="5">
    <source>
        <dbReference type="Proteomes" id="UP000078595"/>
    </source>
</evidence>
<dbReference type="RefSeq" id="XP_018261095.1">
    <property type="nucleotide sequence ID" value="XM_018410092.1"/>
</dbReference>
<dbReference type="STRING" id="1296121.A0A1A5ZZM7"/>
<dbReference type="KEGG" id="kdj:28970514"/>
<dbReference type="GeneID" id="28970514"/>
<gene>
    <name evidence="3" type="ORF">I303_06815</name>
    <name evidence="4" type="ORF">I303_107411</name>
</gene>
<dbReference type="Proteomes" id="UP000078595">
    <property type="component" value="Chromosome 9"/>
</dbReference>
<dbReference type="GO" id="GO:0003726">
    <property type="term" value="F:double-stranded RNA adenosine deaminase activity"/>
    <property type="evidence" value="ECO:0007669"/>
    <property type="project" value="TreeGrafter"/>
</dbReference>
<reference evidence="4" key="2">
    <citation type="submission" date="2013-07" db="EMBL/GenBank/DDBJ databases">
        <authorList>
            <consortium name="The Broad Institute Genome Sequencing Platform"/>
            <person name="Cuomo C."/>
            <person name="Litvintseva A."/>
            <person name="Chen Y."/>
            <person name="Heitman J."/>
            <person name="Sun S."/>
            <person name="Springer D."/>
            <person name="Dromer F."/>
            <person name="Young S.K."/>
            <person name="Zeng Q."/>
            <person name="Gargeya S."/>
            <person name="Fitzgerald M."/>
            <person name="Abouelleil A."/>
            <person name="Alvarado L."/>
            <person name="Berlin A.M."/>
            <person name="Chapman S.B."/>
            <person name="Dewar J."/>
            <person name="Goldberg J."/>
            <person name="Griggs A."/>
            <person name="Gujja S."/>
            <person name="Hansen M."/>
            <person name="Howarth C."/>
            <person name="Imamovic A."/>
            <person name="Larimer J."/>
            <person name="McCowan C."/>
            <person name="Murphy C."/>
            <person name="Pearson M."/>
            <person name="Priest M."/>
            <person name="Roberts A."/>
            <person name="Saif S."/>
            <person name="Shea T."/>
            <person name="Sykes S."/>
            <person name="Wortman J."/>
            <person name="Nusbaum C."/>
            <person name="Birren B."/>
        </authorList>
    </citation>
    <scope>NUCLEOTIDE SEQUENCE</scope>
    <source>
        <strain evidence="4">CBS 10117</strain>
    </source>
</reference>
<dbReference type="PANTHER" id="PTHR10910">
    <property type="entry name" value="EUKARYOTE SPECIFIC DSRNA BINDING PROTEIN"/>
    <property type="match status" value="1"/>
</dbReference>
<dbReference type="AlphaFoldDB" id="A0A1A5ZZM7"/>
<feature type="region of interest" description="Disordered" evidence="1">
    <location>
        <begin position="159"/>
        <end position="204"/>
    </location>
</feature>
<dbReference type="PROSITE" id="PS50141">
    <property type="entry name" value="A_DEAMIN_EDITASE"/>
    <property type="match status" value="1"/>
</dbReference>
<dbReference type="GO" id="GO:0005730">
    <property type="term" value="C:nucleolus"/>
    <property type="evidence" value="ECO:0007669"/>
    <property type="project" value="TreeGrafter"/>
</dbReference>
<feature type="compositionally biased region" description="Basic and acidic residues" evidence="1">
    <location>
        <begin position="159"/>
        <end position="168"/>
    </location>
</feature>
<dbReference type="EMBL" id="CP144538">
    <property type="protein sequence ID" value="WWC64798.1"/>
    <property type="molecule type" value="Genomic_DNA"/>
</dbReference>